<name>A0A3P9N9F1_POERE</name>
<dbReference type="GO" id="GO:0016567">
    <property type="term" value="P:protein ubiquitination"/>
    <property type="evidence" value="ECO:0007669"/>
    <property type="project" value="InterPro"/>
</dbReference>
<dbReference type="Bgee" id="ENSPREG00000004273">
    <property type="expression patterns" value="Expressed in caudal fin and 1 other cell type or tissue"/>
</dbReference>
<evidence type="ECO:0000313" key="1">
    <source>
        <dbReference type="Ensembl" id="ENSPREP00000006184.1"/>
    </source>
</evidence>
<dbReference type="PANTHER" id="PTHR14815">
    <property type="entry name" value="DDB1- AND CUL4-ASSOCIATED FACTOR 17"/>
    <property type="match status" value="1"/>
</dbReference>
<sequence length="475" mass="53748">MGSLKMTFNTADLLNQRSRGIWDTGTLHRFCLNILRSITLHENRSFIKVWSKTSKTAIMYESGRVYCDNYQNCYSCVHDQPQNLYKFPKKSKQQKIEDALLCQSPLDKTLSSPSEHKPCLLALTADNWLCRISAETGKELQRIYLSPKYKYRYLAWNVSQETFYIKSVQNKETPLSRQAGISQNGIYLHMAIFRVFPLQIVGILEINKKGFGRGVTDVILSQGVLAVSYSNKSVKLYSLEHIVKKLTLGQQSPLLGHRTVGDVPFGIPVNIQITEPPPLLFEAFSHNGIQIGAFPWHCIYTPPHKKHRGTHYICSLKDSTLAKNGIQNMNCCSLESDVIFFHPAGSGRVIHIGPNTINVPGVNVLQPPPRVTVTSSGRAVRSRFQQLDDDPTQETFRLLEYEDELDLLAIAVTNGEGEEGRAHVQLHDNQSGRLQRKIELDEPWDEVCNIKQLINLTYFVYKTSLLQTVACLPVT</sequence>
<reference evidence="2" key="1">
    <citation type="submission" date="2013-11" db="EMBL/GenBank/DDBJ databases">
        <title>The genomic landscape of the Guanapo guppy.</title>
        <authorList>
            <person name="Kuenstner A."/>
            <person name="Dreyer C."/>
        </authorList>
    </citation>
    <scope>NUCLEOTIDE SEQUENCE</scope>
    <source>
        <strain evidence="2">Guanapo</strain>
    </source>
</reference>
<accession>A0A3P9N9F1</accession>
<dbReference type="AlphaFoldDB" id="A0A3P9N9F1"/>
<evidence type="ECO:0000313" key="2">
    <source>
        <dbReference type="Proteomes" id="UP000242638"/>
    </source>
</evidence>
<proteinExistence type="predicted"/>
<dbReference type="Ensembl" id="ENSPRET00000006270.1">
    <property type="protein sequence ID" value="ENSPREP00000006184.1"/>
    <property type="gene ID" value="ENSPREG00000004273.1"/>
</dbReference>
<reference evidence="1" key="2">
    <citation type="submission" date="2025-08" db="UniProtKB">
        <authorList>
            <consortium name="Ensembl"/>
        </authorList>
    </citation>
    <scope>IDENTIFICATION</scope>
    <source>
        <strain evidence="1">Guanapo</strain>
    </source>
</reference>
<dbReference type="GO" id="GO:0080008">
    <property type="term" value="C:Cul4-RING E3 ubiquitin ligase complex"/>
    <property type="evidence" value="ECO:0007669"/>
    <property type="project" value="TreeGrafter"/>
</dbReference>
<keyword evidence="2" id="KW-1185">Reference proteome</keyword>
<dbReference type="OMA" id="IQEMNCC"/>
<dbReference type="STRING" id="8081.ENSPREP00000006184"/>
<dbReference type="Pfam" id="PF15802">
    <property type="entry name" value="DCAF17"/>
    <property type="match status" value="1"/>
</dbReference>
<protein>
    <submittedName>
        <fullName evidence="1">Ddb1 and cul4 associated factor 17</fullName>
    </submittedName>
</protein>
<dbReference type="InterPro" id="IPR031620">
    <property type="entry name" value="DCAF17"/>
</dbReference>
<organism evidence="1 2">
    <name type="scientific">Poecilia reticulata</name>
    <name type="common">Guppy</name>
    <name type="synonym">Acanthophacelus reticulatus</name>
    <dbReference type="NCBI Taxonomy" id="8081"/>
    <lineage>
        <taxon>Eukaryota</taxon>
        <taxon>Metazoa</taxon>
        <taxon>Chordata</taxon>
        <taxon>Craniata</taxon>
        <taxon>Vertebrata</taxon>
        <taxon>Euteleostomi</taxon>
        <taxon>Actinopterygii</taxon>
        <taxon>Neopterygii</taxon>
        <taxon>Teleostei</taxon>
        <taxon>Neoteleostei</taxon>
        <taxon>Acanthomorphata</taxon>
        <taxon>Ovalentaria</taxon>
        <taxon>Atherinomorphae</taxon>
        <taxon>Cyprinodontiformes</taxon>
        <taxon>Poeciliidae</taxon>
        <taxon>Poeciliinae</taxon>
        <taxon>Poecilia</taxon>
    </lineage>
</organism>
<dbReference type="PANTHER" id="PTHR14815:SF2">
    <property type="entry name" value="DDB1- AND CUL4-ASSOCIATED FACTOR 17"/>
    <property type="match status" value="1"/>
</dbReference>
<dbReference type="GeneTree" id="ENSGT00390000012728"/>
<dbReference type="Proteomes" id="UP000242638">
    <property type="component" value="Unassembled WGS sequence"/>
</dbReference>
<reference evidence="1" key="3">
    <citation type="submission" date="2025-09" db="UniProtKB">
        <authorList>
            <consortium name="Ensembl"/>
        </authorList>
    </citation>
    <scope>IDENTIFICATION</scope>
    <source>
        <strain evidence="1">Guanapo</strain>
    </source>
</reference>